<sequence>MHFRRRLAPPLDDSTFVSAAAPPPITAQSAVIIEEPCGALLYGDNAHQRLAPASLTKIATALVAAERAVLSEIVEVQVDGAELAATTDSTVMGLEPGQRLSLRDLLYGLLLPSGNDAALAIAEHVGFTTTAFVDLMNDKVEQLGLSDTHFTNPHGLDELGMYTSAFDIAMLGRELIRQPELAAIVRTTTYQPAWDGPPLWNGNRLVYSYPDSLGVKIGYTDEAQQTIVAAVEREGRRLIVSALGSSSIYEDAVALFEWAFASSESVCREPGVSALGGQTMELNEVRPDLGP</sequence>
<comment type="caution">
    <text evidence="8">The sequence shown here is derived from an EMBL/GenBank/DDBJ whole genome shotgun (WGS) entry which is preliminary data.</text>
</comment>
<keyword evidence="4" id="KW-0133">Cell shape</keyword>
<dbReference type="EMBL" id="LAZR01019261">
    <property type="protein sequence ID" value="KKL93180.1"/>
    <property type="molecule type" value="Genomic_DNA"/>
</dbReference>
<dbReference type="Pfam" id="PF00768">
    <property type="entry name" value="Peptidase_S11"/>
    <property type="match status" value="1"/>
</dbReference>
<protein>
    <recommendedName>
        <fullName evidence="7">Peptidase S11 D-alanyl-D-alanine carboxypeptidase A N-terminal domain-containing protein</fullName>
    </recommendedName>
</protein>
<proteinExistence type="inferred from homology"/>
<dbReference type="InterPro" id="IPR012338">
    <property type="entry name" value="Beta-lactam/transpept-like"/>
</dbReference>
<dbReference type="AlphaFoldDB" id="A0A0F9IHC2"/>
<dbReference type="GO" id="GO:0071555">
    <property type="term" value="P:cell wall organization"/>
    <property type="evidence" value="ECO:0007669"/>
    <property type="project" value="UniProtKB-KW"/>
</dbReference>
<organism evidence="8">
    <name type="scientific">marine sediment metagenome</name>
    <dbReference type="NCBI Taxonomy" id="412755"/>
    <lineage>
        <taxon>unclassified sequences</taxon>
        <taxon>metagenomes</taxon>
        <taxon>ecological metagenomes</taxon>
    </lineage>
</organism>
<dbReference type="InterPro" id="IPR018044">
    <property type="entry name" value="Peptidase_S11"/>
</dbReference>
<feature type="domain" description="Peptidase S11 D-alanyl-D-alanine carboxypeptidase A N-terminal" evidence="7">
    <location>
        <begin position="19"/>
        <end position="245"/>
    </location>
</feature>
<accession>A0A0F9IHC2</accession>
<evidence type="ECO:0000256" key="5">
    <source>
        <dbReference type="ARBA" id="ARBA00022984"/>
    </source>
</evidence>
<evidence type="ECO:0000259" key="7">
    <source>
        <dbReference type="Pfam" id="PF00768"/>
    </source>
</evidence>
<dbReference type="SUPFAM" id="SSF56601">
    <property type="entry name" value="beta-lactamase/transpeptidase-like"/>
    <property type="match status" value="1"/>
</dbReference>
<dbReference type="PANTHER" id="PTHR21581:SF33">
    <property type="entry name" value="D-ALANYL-D-ALANINE CARBOXYPEPTIDASE DACB"/>
    <property type="match status" value="1"/>
</dbReference>
<name>A0A0F9IHC2_9ZZZZ</name>
<keyword evidence="3" id="KW-0378">Hydrolase</keyword>
<keyword evidence="6" id="KW-0961">Cell wall biogenesis/degradation</keyword>
<gene>
    <name evidence="8" type="ORF">LCGC14_1877290</name>
</gene>
<dbReference type="PRINTS" id="PR00725">
    <property type="entry name" value="DADACBPTASE1"/>
</dbReference>
<dbReference type="PANTHER" id="PTHR21581">
    <property type="entry name" value="D-ALANYL-D-ALANINE CARBOXYPEPTIDASE"/>
    <property type="match status" value="1"/>
</dbReference>
<dbReference type="Gene3D" id="3.40.710.10">
    <property type="entry name" value="DD-peptidase/beta-lactamase superfamily"/>
    <property type="match status" value="1"/>
</dbReference>
<keyword evidence="2" id="KW-0732">Signal</keyword>
<evidence type="ECO:0000256" key="3">
    <source>
        <dbReference type="ARBA" id="ARBA00022801"/>
    </source>
</evidence>
<reference evidence="8" key="1">
    <citation type="journal article" date="2015" name="Nature">
        <title>Complex archaea that bridge the gap between prokaryotes and eukaryotes.</title>
        <authorList>
            <person name="Spang A."/>
            <person name="Saw J.H."/>
            <person name="Jorgensen S.L."/>
            <person name="Zaremba-Niedzwiedzka K."/>
            <person name="Martijn J."/>
            <person name="Lind A.E."/>
            <person name="van Eijk R."/>
            <person name="Schleper C."/>
            <person name="Guy L."/>
            <person name="Ettema T.J."/>
        </authorList>
    </citation>
    <scope>NUCLEOTIDE SEQUENCE</scope>
</reference>
<dbReference type="InterPro" id="IPR001967">
    <property type="entry name" value="Peptidase_S11_N"/>
</dbReference>
<comment type="similarity">
    <text evidence="1">Belongs to the peptidase S11 family.</text>
</comment>
<evidence type="ECO:0000256" key="6">
    <source>
        <dbReference type="ARBA" id="ARBA00023316"/>
    </source>
</evidence>
<dbReference type="GO" id="GO:0009252">
    <property type="term" value="P:peptidoglycan biosynthetic process"/>
    <property type="evidence" value="ECO:0007669"/>
    <property type="project" value="UniProtKB-KW"/>
</dbReference>
<evidence type="ECO:0000256" key="1">
    <source>
        <dbReference type="ARBA" id="ARBA00007164"/>
    </source>
</evidence>
<evidence type="ECO:0000256" key="2">
    <source>
        <dbReference type="ARBA" id="ARBA00022729"/>
    </source>
</evidence>
<dbReference type="GO" id="GO:0009002">
    <property type="term" value="F:serine-type D-Ala-D-Ala carboxypeptidase activity"/>
    <property type="evidence" value="ECO:0007669"/>
    <property type="project" value="InterPro"/>
</dbReference>
<dbReference type="GO" id="GO:0008360">
    <property type="term" value="P:regulation of cell shape"/>
    <property type="evidence" value="ECO:0007669"/>
    <property type="project" value="UniProtKB-KW"/>
</dbReference>
<evidence type="ECO:0000256" key="4">
    <source>
        <dbReference type="ARBA" id="ARBA00022960"/>
    </source>
</evidence>
<keyword evidence="5" id="KW-0573">Peptidoglycan synthesis</keyword>
<dbReference type="GO" id="GO:0006508">
    <property type="term" value="P:proteolysis"/>
    <property type="evidence" value="ECO:0007669"/>
    <property type="project" value="InterPro"/>
</dbReference>
<evidence type="ECO:0000313" key="8">
    <source>
        <dbReference type="EMBL" id="KKL93180.1"/>
    </source>
</evidence>